<dbReference type="OMA" id="IEVQCSH"/>
<gene>
    <name evidence="1" type="ORF">PIIN_02979</name>
</gene>
<dbReference type="eggNOG" id="ENOG502SS12">
    <property type="taxonomic scope" value="Eukaryota"/>
</dbReference>
<organism evidence="1 2">
    <name type="scientific">Serendipita indica (strain DSM 11827)</name>
    <name type="common">Root endophyte fungus</name>
    <name type="synonym">Piriformospora indica</name>
    <dbReference type="NCBI Taxonomy" id="1109443"/>
    <lineage>
        <taxon>Eukaryota</taxon>
        <taxon>Fungi</taxon>
        <taxon>Dikarya</taxon>
        <taxon>Basidiomycota</taxon>
        <taxon>Agaricomycotina</taxon>
        <taxon>Agaricomycetes</taxon>
        <taxon>Sebacinales</taxon>
        <taxon>Serendipitaceae</taxon>
        <taxon>Serendipita</taxon>
    </lineage>
</organism>
<keyword evidence="2" id="KW-1185">Reference proteome</keyword>
<comment type="caution">
    <text evidence="1">The sequence shown here is derived from an EMBL/GenBank/DDBJ whole genome shotgun (WGS) entry which is preliminary data.</text>
</comment>
<name>G4U2D6_SERID</name>
<protein>
    <submittedName>
        <fullName evidence="1">Uncharacterized protein</fullName>
    </submittedName>
</protein>
<dbReference type="OrthoDB" id="4926491at2759"/>
<reference evidence="1 2" key="1">
    <citation type="journal article" date="2011" name="PLoS Pathog.">
        <title>Endophytic Life Strategies Decoded by Genome and Transcriptome Analyses of the Mutualistic Root Symbiont Piriformospora indica.</title>
        <authorList>
            <person name="Zuccaro A."/>
            <person name="Lahrmann U."/>
            <person name="Guldener U."/>
            <person name="Langen G."/>
            <person name="Pfiffi S."/>
            <person name="Biedenkopf D."/>
            <person name="Wong P."/>
            <person name="Samans B."/>
            <person name="Grimm C."/>
            <person name="Basiewicz M."/>
            <person name="Murat C."/>
            <person name="Martin F."/>
            <person name="Kogel K.H."/>
        </authorList>
    </citation>
    <scope>NUCLEOTIDE SEQUENCE [LARGE SCALE GENOMIC DNA]</scope>
    <source>
        <strain evidence="1 2">DSM 11827</strain>
    </source>
</reference>
<dbReference type="AlphaFoldDB" id="G4U2D6"/>
<evidence type="ECO:0000313" key="1">
    <source>
        <dbReference type="EMBL" id="CCA77757.1"/>
    </source>
</evidence>
<accession>G4U2D6</accession>
<sequence>MSTLSTLPLQIRVGLRDSFEAPDAPVNEALKKLNETTGYDMTLEIAWIDIWRDLQPKFDDKATFVPTVTQAVALFLQPLDLLLTLPSAARPSPHRVAEAFQEAFLTKMEGIRKPSLFRGEMMTLFLPVEGPEGLRSISSSIGADIEKVFTGKAQNTTQSNKETTDDFEVLPKSPTIKATSRVLSLPQLDTLPRPETLFASLLPYTIIVRRTGNGIDIEGSHQPTLELICEYFKKHARKNLNDTRQVLYSIDPSYVSPGI</sequence>
<proteinExistence type="predicted"/>
<evidence type="ECO:0000313" key="2">
    <source>
        <dbReference type="Proteomes" id="UP000007148"/>
    </source>
</evidence>
<dbReference type="Proteomes" id="UP000007148">
    <property type="component" value="Unassembled WGS sequence"/>
</dbReference>
<dbReference type="EMBL" id="CAFZ01001869">
    <property type="protein sequence ID" value="CCA77757.1"/>
    <property type="molecule type" value="Genomic_DNA"/>
</dbReference>
<dbReference type="HOGENOM" id="CLU_1074073_0_0_1"/>
<dbReference type="InParanoid" id="G4U2D6"/>